<protein>
    <submittedName>
        <fullName evidence="3">Uncharacterized protein</fullName>
    </submittedName>
</protein>
<dbReference type="GO" id="GO:0016614">
    <property type="term" value="F:oxidoreductase activity, acting on CH-OH group of donors"/>
    <property type="evidence" value="ECO:0007669"/>
    <property type="project" value="UniProtKB-ARBA"/>
</dbReference>
<dbReference type="KEGG" id="pco:PHACADRAFT_128102"/>
<sequence>MLPDILVLNASLMGHRLLVDMDMAEFDAHINMNVKGPLFFVQSATQDMKPGTQIIFVSTTLMRVSSMQLMALLYASLKGAVKQLVQVLAQDLGVRGMTVKVIVPGAVDTPLFRAGKPPHLICWVASLHSQNRIPHPDEISPLVAFVV</sequence>
<evidence type="ECO:0000313" key="3">
    <source>
        <dbReference type="EMBL" id="EKM52003.1"/>
    </source>
</evidence>
<keyword evidence="4" id="KW-1185">Reference proteome</keyword>
<dbReference type="STRING" id="650164.K5VKT0"/>
<keyword evidence="2" id="KW-0560">Oxidoreductase</keyword>
<dbReference type="InterPro" id="IPR036291">
    <property type="entry name" value="NAD(P)-bd_dom_sf"/>
</dbReference>
<dbReference type="InterPro" id="IPR002347">
    <property type="entry name" value="SDR_fam"/>
</dbReference>
<gene>
    <name evidence="3" type="ORF">PHACADRAFT_128102</name>
</gene>
<dbReference type="HOGENOM" id="CLU_1768761_0_0_1"/>
<dbReference type="PRINTS" id="PR00081">
    <property type="entry name" value="GDHRDH"/>
</dbReference>
<dbReference type="SUPFAM" id="SSF51735">
    <property type="entry name" value="NAD(P)-binding Rossmann-fold domains"/>
    <property type="match status" value="1"/>
</dbReference>
<evidence type="ECO:0000256" key="2">
    <source>
        <dbReference type="ARBA" id="ARBA00023002"/>
    </source>
</evidence>
<dbReference type="GeneID" id="18908097"/>
<dbReference type="Gene3D" id="3.40.50.720">
    <property type="entry name" value="NAD(P)-binding Rossmann-like Domain"/>
    <property type="match status" value="1"/>
</dbReference>
<dbReference type="AlphaFoldDB" id="K5VKT0"/>
<dbReference type="EMBL" id="JH930476">
    <property type="protein sequence ID" value="EKM52003.1"/>
    <property type="molecule type" value="Genomic_DNA"/>
</dbReference>
<evidence type="ECO:0000313" key="4">
    <source>
        <dbReference type="Proteomes" id="UP000008370"/>
    </source>
</evidence>
<dbReference type="Proteomes" id="UP000008370">
    <property type="component" value="Unassembled WGS sequence"/>
</dbReference>
<dbReference type="RefSeq" id="XP_007399792.1">
    <property type="nucleotide sequence ID" value="XM_007399730.1"/>
</dbReference>
<name>K5VKT0_PHACS</name>
<dbReference type="OrthoDB" id="5327538at2759"/>
<evidence type="ECO:0000256" key="1">
    <source>
        <dbReference type="ARBA" id="ARBA00006484"/>
    </source>
</evidence>
<organism evidence="3 4">
    <name type="scientific">Phanerochaete carnosa (strain HHB-10118-sp)</name>
    <name type="common">White-rot fungus</name>
    <name type="synonym">Peniophora carnosa</name>
    <dbReference type="NCBI Taxonomy" id="650164"/>
    <lineage>
        <taxon>Eukaryota</taxon>
        <taxon>Fungi</taxon>
        <taxon>Dikarya</taxon>
        <taxon>Basidiomycota</taxon>
        <taxon>Agaricomycotina</taxon>
        <taxon>Agaricomycetes</taxon>
        <taxon>Polyporales</taxon>
        <taxon>Phanerochaetaceae</taxon>
        <taxon>Phanerochaete</taxon>
    </lineage>
</organism>
<reference evidence="3 4" key="1">
    <citation type="journal article" date="2012" name="BMC Genomics">
        <title>Comparative genomics of the white-rot fungi, Phanerochaete carnosa and P. chrysosporium, to elucidate the genetic basis of the distinct wood types they colonize.</title>
        <authorList>
            <person name="Suzuki H."/>
            <person name="MacDonald J."/>
            <person name="Syed K."/>
            <person name="Salamov A."/>
            <person name="Hori C."/>
            <person name="Aerts A."/>
            <person name="Henrissat B."/>
            <person name="Wiebenga A."/>
            <person name="vanKuyk P.A."/>
            <person name="Barry K."/>
            <person name="Lindquist E."/>
            <person name="LaButti K."/>
            <person name="Lapidus A."/>
            <person name="Lucas S."/>
            <person name="Coutinho P."/>
            <person name="Gong Y."/>
            <person name="Samejima M."/>
            <person name="Mahadevan R."/>
            <person name="Abou-Zaid M."/>
            <person name="de Vries R.P."/>
            <person name="Igarashi K."/>
            <person name="Yadav J.S."/>
            <person name="Grigoriev I.V."/>
            <person name="Master E.R."/>
        </authorList>
    </citation>
    <scope>NUCLEOTIDE SEQUENCE [LARGE SCALE GENOMIC DNA]</scope>
    <source>
        <strain evidence="3 4">HHB-10118-sp</strain>
    </source>
</reference>
<dbReference type="PANTHER" id="PTHR48107">
    <property type="entry name" value="NADPH-DEPENDENT ALDEHYDE REDUCTASE-LIKE PROTEIN, CHLOROPLASTIC-RELATED"/>
    <property type="match status" value="1"/>
</dbReference>
<dbReference type="PANTHER" id="PTHR48107:SF7">
    <property type="entry name" value="RE15974P"/>
    <property type="match status" value="1"/>
</dbReference>
<dbReference type="InParanoid" id="K5VKT0"/>
<comment type="similarity">
    <text evidence="1">Belongs to the short-chain dehydrogenases/reductases (SDR) family.</text>
</comment>
<proteinExistence type="inferred from homology"/>
<dbReference type="Pfam" id="PF13561">
    <property type="entry name" value="adh_short_C2"/>
    <property type="match status" value="1"/>
</dbReference>
<accession>K5VKT0</accession>